<dbReference type="PANTHER" id="PTHR30383">
    <property type="entry name" value="THIOESTERASE 1/PROTEASE 1/LYSOPHOSPHOLIPASE L1"/>
    <property type="match status" value="1"/>
</dbReference>
<evidence type="ECO:0000313" key="4">
    <source>
        <dbReference type="Proteomes" id="UP000613011"/>
    </source>
</evidence>
<dbReference type="PANTHER" id="PTHR30383:SF5">
    <property type="entry name" value="SGNH HYDROLASE-TYPE ESTERASE DOMAIN-CONTAINING PROTEIN"/>
    <property type="match status" value="1"/>
</dbReference>
<dbReference type="GO" id="GO:0004622">
    <property type="term" value="F:phosphatidylcholine lysophospholipase activity"/>
    <property type="evidence" value="ECO:0007669"/>
    <property type="project" value="TreeGrafter"/>
</dbReference>
<dbReference type="SUPFAM" id="SSF52266">
    <property type="entry name" value="SGNH hydrolase"/>
    <property type="match status" value="1"/>
</dbReference>
<dbReference type="InterPro" id="IPR036514">
    <property type="entry name" value="SGNH_hydro_sf"/>
</dbReference>
<dbReference type="AlphaFoldDB" id="A0A937D752"/>
<evidence type="ECO:0000313" key="3">
    <source>
        <dbReference type="EMBL" id="MBL0422977.1"/>
    </source>
</evidence>
<dbReference type="InterPro" id="IPR013830">
    <property type="entry name" value="SGNH_hydro"/>
</dbReference>
<feature type="chain" id="PRO_5036790697" evidence="1">
    <location>
        <begin position="26"/>
        <end position="259"/>
    </location>
</feature>
<feature type="domain" description="SGNH hydrolase-type esterase" evidence="2">
    <location>
        <begin position="73"/>
        <end position="224"/>
    </location>
</feature>
<dbReference type="Proteomes" id="UP000613011">
    <property type="component" value="Unassembled WGS sequence"/>
</dbReference>
<organism evidence="3 4">
    <name type="scientific">Ramlibacter aurantiacus</name>
    <dbReference type="NCBI Taxonomy" id="2801330"/>
    <lineage>
        <taxon>Bacteria</taxon>
        <taxon>Pseudomonadati</taxon>
        <taxon>Pseudomonadota</taxon>
        <taxon>Betaproteobacteria</taxon>
        <taxon>Burkholderiales</taxon>
        <taxon>Comamonadaceae</taxon>
        <taxon>Ramlibacter</taxon>
    </lineage>
</organism>
<name>A0A937D752_9BURK</name>
<dbReference type="CDD" id="cd04502">
    <property type="entry name" value="SGNH_hydrolase_like_7"/>
    <property type="match status" value="1"/>
</dbReference>
<keyword evidence="4" id="KW-1185">Reference proteome</keyword>
<evidence type="ECO:0000259" key="2">
    <source>
        <dbReference type="Pfam" id="PF13472"/>
    </source>
</evidence>
<dbReference type="EMBL" id="JAEQNA010000010">
    <property type="protein sequence ID" value="MBL0422977.1"/>
    <property type="molecule type" value="Genomic_DNA"/>
</dbReference>
<dbReference type="InterPro" id="IPR051532">
    <property type="entry name" value="Ester_Hydrolysis_Enzymes"/>
</dbReference>
<reference evidence="3" key="1">
    <citation type="submission" date="2021-01" db="EMBL/GenBank/DDBJ databases">
        <title>Ramlibacter sp. strain AW1 16S ribosomal RNA gene Genome sequencing and assembly.</title>
        <authorList>
            <person name="Kang M."/>
        </authorList>
    </citation>
    <scope>NUCLEOTIDE SEQUENCE</scope>
    <source>
        <strain evidence="3">AW1</strain>
    </source>
</reference>
<evidence type="ECO:0000256" key="1">
    <source>
        <dbReference type="SAM" id="SignalP"/>
    </source>
</evidence>
<proteinExistence type="predicted"/>
<comment type="caution">
    <text evidence="3">The sequence shown here is derived from an EMBL/GenBank/DDBJ whole genome shotgun (WGS) entry which is preliminary data.</text>
</comment>
<protein>
    <submittedName>
        <fullName evidence="3">GDSL family lipase</fullName>
    </submittedName>
</protein>
<accession>A0A937D752</accession>
<feature type="signal peptide" evidence="1">
    <location>
        <begin position="1"/>
        <end position="25"/>
    </location>
</feature>
<dbReference type="Gene3D" id="3.40.50.1110">
    <property type="entry name" value="SGNH hydrolase"/>
    <property type="match status" value="1"/>
</dbReference>
<keyword evidence="1" id="KW-0732">Signal</keyword>
<dbReference type="Pfam" id="PF13472">
    <property type="entry name" value="Lipase_GDSL_2"/>
    <property type="match status" value="1"/>
</dbReference>
<sequence length="259" mass="27782">MRSAVAAFRFALFAALLVLAAGAQAQVAAAFPDTVPTGAGRWHDALAEFAKADRERPPGEGGVLFVGSSSIRLWPQLPQAFSHVPLVINRGFGGSTMSDCHELVRQLVLQYRPRQVLVYAGENDLAQGRTPQQVLASFQAFAQAVRSELPGVRIGYISIKPSPLHQRLLPQVREANRLLASYMGQLPNAEFVDVFTAMIDASGHPRPELFGPDRLHMNEAGYAVWRSALLHRVGTFDAAPVAAPAPPAGATEASVAAMP</sequence>
<gene>
    <name evidence="3" type="ORF">JI739_21755</name>
</gene>